<dbReference type="InterPro" id="IPR036179">
    <property type="entry name" value="Ig-like_dom_sf"/>
</dbReference>
<dbReference type="SMART" id="SM00209">
    <property type="entry name" value="TSP1"/>
    <property type="match status" value="1"/>
</dbReference>
<dbReference type="PANTHER" id="PTHR15031:SF6">
    <property type="entry name" value="CARTILAGE INTERMEDIATE LAYER PROTEIN 1-LIKE ISOFORM X1"/>
    <property type="match status" value="1"/>
</dbReference>
<dbReference type="SMART" id="SM00181">
    <property type="entry name" value="EGF"/>
    <property type="match status" value="4"/>
</dbReference>
<dbReference type="InterPro" id="IPR018097">
    <property type="entry name" value="EGF_Ca-bd_CS"/>
</dbReference>
<evidence type="ECO:0000259" key="11">
    <source>
        <dbReference type="PROSITE" id="PS50835"/>
    </source>
</evidence>
<dbReference type="GO" id="GO:0005509">
    <property type="term" value="F:calcium ion binding"/>
    <property type="evidence" value="ECO:0007669"/>
    <property type="project" value="InterPro"/>
</dbReference>
<proteinExistence type="predicted"/>
<evidence type="ECO:0000256" key="2">
    <source>
        <dbReference type="ARBA" id="ARBA00022525"/>
    </source>
</evidence>
<dbReference type="SUPFAM" id="SSF57196">
    <property type="entry name" value="EGF/Laminin"/>
    <property type="match status" value="4"/>
</dbReference>
<dbReference type="InterPro" id="IPR013783">
    <property type="entry name" value="Ig-like_fold"/>
</dbReference>
<dbReference type="InterPro" id="IPR000742">
    <property type="entry name" value="EGF"/>
</dbReference>
<dbReference type="Gene3D" id="2.10.25.10">
    <property type="entry name" value="Laminin"/>
    <property type="match status" value="4"/>
</dbReference>
<evidence type="ECO:0000256" key="8">
    <source>
        <dbReference type="ARBA" id="ARBA00023180"/>
    </source>
</evidence>
<dbReference type="OMA" id="SRWDPWS"/>
<dbReference type="InterPro" id="IPR007110">
    <property type="entry name" value="Ig-like_dom"/>
</dbReference>
<evidence type="ECO:0000256" key="6">
    <source>
        <dbReference type="ARBA" id="ARBA00022737"/>
    </source>
</evidence>
<dbReference type="InterPro" id="IPR000152">
    <property type="entry name" value="EGF-type_Asp/Asn_hydroxyl_site"/>
</dbReference>
<evidence type="ECO:0000313" key="13">
    <source>
        <dbReference type="RefSeq" id="XP_035685536.1"/>
    </source>
</evidence>
<dbReference type="Pfam" id="PF23599">
    <property type="entry name" value="CILP_C"/>
    <property type="match status" value="1"/>
</dbReference>
<feature type="disulfide bond" evidence="9">
    <location>
        <begin position="149"/>
        <end position="158"/>
    </location>
</feature>
<dbReference type="KEGG" id="bfo:118422085"/>
<evidence type="ECO:0000256" key="5">
    <source>
        <dbReference type="ARBA" id="ARBA00022729"/>
    </source>
</evidence>
<dbReference type="RefSeq" id="XP_035685536.1">
    <property type="nucleotide sequence ID" value="XM_035829643.1"/>
</dbReference>
<feature type="disulfide bond" evidence="9">
    <location>
        <begin position="35"/>
        <end position="44"/>
    </location>
</feature>
<dbReference type="Proteomes" id="UP000001554">
    <property type="component" value="Chromosome 1"/>
</dbReference>
<dbReference type="InterPro" id="IPR003599">
    <property type="entry name" value="Ig_sub"/>
</dbReference>
<accession>A0A9J7MZA8</accession>
<dbReference type="SUPFAM" id="SSF49464">
    <property type="entry name" value="Carboxypeptidase regulatory domain-like"/>
    <property type="match status" value="1"/>
</dbReference>
<dbReference type="FunFam" id="2.10.25.10:FF:000520">
    <property type="entry name" value="Predicted protein"/>
    <property type="match status" value="2"/>
</dbReference>
<dbReference type="InterPro" id="IPR056258">
    <property type="entry name" value="CILP-1/2_C"/>
</dbReference>
<feature type="domain" description="EGF-like" evidence="10">
    <location>
        <begin position="123"/>
        <end position="159"/>
    </location>
</feature>
<dbReference type="InterPro" id="IPR056256">
    <property type="entry name" value="CILP-1/2_b-sand_dom2"/>
</dbReference>
<dbReference type="Gene3D" id="2.60.40.10">
    <property type="entry name" value="Immunoglobulins"/>
    <property type="match status" value="1"/>
</dbReference>
<keyword evidence="12" id="KW-1185">Reference proteome</keyword>
<dbReference type="InterPro" id="IPR039675">
    <property type="entry name" value="CILP1/CILP2"/>
</dbReference>
<comment type="caution">
    <text evidence="9">Lacks conserved residue(s) required for the propagation of feature annotation.</text>
</comment>
<dbReference type="PROSITE" id="PS50092">
    <property type="entry name" value="TSP1"/>
    <property type="match status" value="1"/>
</dbReference>
<dbReference type="SUPFAM" id="SSF82895">
    <property type="entry name" value="TSP-1 type 1 repeat"/>
    <property type="match status" value="1"/>
</dbReference>
<dbReference type="InterPro" id="IPR003598">
    <property type="entry name" value="Ig_sub2"/>
</dbReference>
<dbReference type="PROSITE" id="PS01187">
    <property type="entry name" value="EGF_CA"/>
    <property type="match status" value="3"/>
</dbReference>
<dbReference type="InterPro" id="IPR008969">
    <property type="entry name" value="CarboxyPept-like_regulatory"/>
</dbReference>
<reference evidence="13" key="2">
    <citation type="submission" date="2025-08" db="UniProtKB">
        <authorList>
            <consortium name="RefSeq"/>
        </authorList>
    </citation>
    <scope>IDENTIFICATION</scope>
    <source>
        <strain evidence="13">S238N-H82</strain>
        <tissue evidence="13">Testes</tissue>
    </source>
</reference>
<dbReference type="InterPro" id="IPR000884">
    <property type="entry name" value="TSP1_rpt"/>
</dbReference>
<dbReference type="InterPro" id="IPR056255">
    <property type="entry name" value="CILP-1/2_dom"/>
</dbReference>
<sequence length="1242" mass="136271">MDSHSLEYDIDECASDPCNNGGTCTDRVNGYTCDCAEGYEGDNCETDTDECASGPCNNGGTCTDGVNGYTCDCAAGYEGDSCETDTDECASDPCNNGGTCTDGVNGYTCDCAAGYEGDNCETDIDECASDPCENGGTCVDDINGYTCDCAEGYAGDDCEIVVVDGHWATWGSWVSCDVTCGGGVQTRTRTCTNPAPTIGGADCVGNPSQTRPCNDWQCPDCSRVCEEGTLTAACDTCTCDGHVLTGHVTDNRRVPLSDADIFYAENPLDSVASTDGMGDFMLSGACAQGVEIIVRRPGYFEARANSTQHNATTSSVRVNMTAIVKPIITEHPQSKKRIAGQDVTFCCAAHGSPMISSYEWFKDGQVLDESMYDYNDTLTIEGLTVDDSGVYRCRANSDAGAKYSQEATLEVEESGMSSCPVQPDENVISLPDDCVQEDTNSTGYDIGTCGGDDCVGDLGGEDKMCVDTKRFCCVPTSTETRTVQCSGYSLNVTVTTECGCGSCVKTFTKRIQGRAYGVNNTNNASTEVPLTFGAVIKDGQVVDYTSDTGAFEFTTQTTASKISLTFRDYFKELVTSTRVLSFTDSDTLNFDVVLKLRPPPVTLMSSETSVIDLGTVDGVDPLAEVDIPANSFFTAEGKAYEGEVKASVSFIDPRNPDDFDFIQGELTAVDVEGEENTMQTFGMFNMDFETEDGDALELGANLTVHIDPSQSNIDITDVDENGNLRTKIWILDTESSIWQEAGNLRVGSASRRRKRSTFIIGEFEYTADYPCNFDQIEPYERRCYVKVHAYDSVESFVRTMATGRATGVVNGADVAVITTSNRGGFSYDNSLSVYRTGRTYRKGGICLETLCEPSGNDFSAKVHVVKASMHFKAVDKSHYSGFSTDLYNSIDVQDDDKTLSFDVFRPEHSNGPVYRYDDYVRVRSRWGYWYSTQRCPRSSVANNHFAFVNTAYQPYVFPPYTFDQNQYSQPITVTSWYPNENDLKKVCFIKVYVKFQNEHASTEIRVTSKGGGVYEPNTGVTYGIREDRTTSNPNDPTSGFVCVEFKCPGPILETQTNGTRPQPPYPGANDNTRITIVARSSICHYDRRFSSRTTEGIDNDLLNDVSDVVRDGNTIEFTVPNGNFGRDKGIFIQTGSGDTGYRKALEYCHSGSDAGGFGKPLVYENFHAIRFNCPDVYEGPTPEPRTFYPDSSTQDSREWTEDSWTWTQNSETSTQATVTRNKSSWYDYYDYPWTPDYYQYGW</sequence>
<dbReference type="GeneID" id="118422085"/>
<keyword evidence="4 9" id="KW-0245">EGF-like domain</keyword>
<feature type="disulfide bond" evidence="9">
    <location>
        <begin position="111"/>
        <end position="120"/>
    </location>
</feature>
<reference evidence="12" key="1">
    <citation type="journal article" date="2020" name="Nat. Ecol. Evol.">
        <title>Deeply conserved synteny resolves early events in vertebrate evolution.</title>
        <authorList>
            <person name="Simakov O."/>
            <person name="Marletaz F."/>
            <person name="Yue J.X."/>
            <person name="O'Connell B."/>
            <person name="Jenkins J."/>
            <person name="Brandt A."/>
            <person name="Calef R."/>
            <person name="Tung C.H."/>
            <person name="Huang T.K."/>
            <person name="Schmutz J."/>
            <person name="Satoh N."/>
            <person name="Yu J.K."/>
            <person name="Putnam N.H."/>
            <person name="Green R.E."/>
            <person name="Rokhsar D.S."/>
        </authorList>
    </citation>
    <scope>NUCLEOTIDE SEQUENCE [LARGE SCALE GENOMIC DNA]</scope>
    <source>
        <strain evidence="12">S238N-H82</strain>
    </source>
</reference>
<feature type="domain" description="EGF-like" evidence="10">
    <location>
        <begin position="47"/>
        <end position="83"/>
    </location>
</feature>
<dbReference type="Pfam" id="PF23591">
    <property type="entry name" value="CILP"/>
    <property type="match status" value="1"/>
</dbReference>
<dbReference type="Pfam" id="PF00090">
    <property type="entry name" value="TSP_1"/>
    <property type="match status" value="1"/>
</dbReference>
<dbReference type="FunFam" id="2.20.100.10:FF:000007">
    <property type="entry name" value="Thrombospondin 1"/>
    <property type="match status" value="1"/>
</dbReference>
<feature type="domain" description="EGF-like" evidence="10">
    <location>
        <begin position="85"/>
        <end position="121"/>
    </location>
</feature>
<organism evidence="12 13">
    <name type="scientific">Branchiostoma floridae</name>
    <name type="common">Florida lancelet</name>
    <name type="synonym">Amphioxus</name>
    <dbReference type="NCBI Taxonomy" id="7739"/>
    <lineage>
        <taxon>Eukaryota</taxon>
        <taxon>Metazoa</taxon>
        <taxon>Chordata</taxon>
        <taxon>Cephalochordata</taxon>
        <taxon>Leptocardii</taxon>
        <taxon>Amphioxiformes</taxon>
        <taxon>Branchiostomatidae</taxon>
        <taxon>Branchiostoma</taxon>
    </lineage>
</organism>
<dbReference type="SMART" id="SM00179">
    <property type="entry name" value="EGF_CA"/>
    <property type="match status" value="4"/>
</dbReference>
<dbReference type="SUPFAM" id="SSF48726">
    <property type="entry name" value="Immunoglobulin"/>
    <property type="match status" value="1"/>
</dbReference>
<evidence type="ECO:0000256" key="3">
    <source>
        <dbReference type="ARBA" id="ARBA00022530"/>
    </source>
</evidence>
<protein>
    <submittedName>
        <fullName evidence="13">Cartilage intermediate layer protein 2-like</fullName>
    </submittedName>
</protein>
<evidence type="ECO:0000256" key="4">
    <source>
        <dbReference type="ARBA" id="ARBA00022536"/>
    </source>
</evidence>
<evidence type="ECO:0000256" key="9">
    <source>
        <dbReference type="PROSITE-ProRule" id="PRU00076"/>
    </source>
</evidence>
<dbReference type="SMART" id="SM00409">
    <property type="entry name" value="IG"/>
    <property type="match status" value="1"/>
</dbReference>
<dbReference type="InterPro" id="IPR036383">
    <property type="entry name" value="TSP1_rpt_sf"/>
</dbReference>
<evidence type="ECO:0000256" key="1">
    <source>
        <dbReference type="ARBA" id="ARBA00004498"/>
    </source>
</evidence>
<name>A0A9J7MZA8_BRAFL</name>
<feature type="domain" description="EGF-like" evidence="10">
    <location>
        <begin position="9"/>
        <end position="45"/>
    </location>
</feature>
<dbReference type="PROSITE" id="PS01186">
    <property type="entry name" value="EGF_2"/>
    <property type="match status" value="4"/>
</dbReference>
<dbReference type="InterPro" id="IPR056257">
    <property type="entry name" value="CILP-1/2_8th"/>
</dbReference>
<dbReference type="PANTHER" id="PTHR15031">
    <property type="entry name" value="CARTILAGE INTERMEDIATE LAYER PROTEIN CLIP"/>
    <property type="match status" value="1"/>
</dbReference>
<gene>
    <name evidence="13" type="primary">LOC118422085</name>
</gene>
<dbReference type="Pfam" id="PF23730">
    <property type="entry name" value="CILP_8th"/>
    <property type="match status" value="1"/>
</dbReference>
<keyword evidence="3" id="KW-0272">Extracellular matrix</keyword>
<evidence type="ECO:0000313" key="12">
    <source>
        <dbReference type="Proteomes" id="UP000001554"/>
    </source>
</evidence>
<dbReference type="InterPro" id="IPR001881">
    <property type="entry name" value="EGF-like_Ca-bd_dom"/>
</dbReference>
<dbReference type="PROSITE" id="PS50026">
    <property type="entry name" value="EGF_3"/>
    <property type="match status" value="4"/>
</dbReference>
<dbReference type="PROSITE" id="PS00022">
    <property type="entry name" value="EGF_1"/>
    <property type="match status" value="4"/>
</dbReference>
<dbReference type="Pfam" id="PF23708">
    <property type="entry name" value="CILP_5th"/>
    <property type="match status" value="1"/>
</dbReference>
<evidence type="ECO:0000256" key="7">
    <source>
        <dbReference type="ARBA" id="ARBA00023157"/>
    </source>
</evidence>
<dbReference type="PROSITE" id="PS50835">
    <property type="entry name" value="IG_LIKE"/>
    <property type="match status" value="1"/>
</dbReference>
<dbReference type="PROSITE" id="PS00010">
    <property type="entry name" value="ASX_HYDROXYL"/>
    <property type="match status" value="4"/>
</dbReference>
<keyword evidence="8" id="KW-0325">Glycoprotein</keyword>
<dbReference type="AlphaFoldDB" id="A0A9J7MZA8"/>
<dbReference type="FunFam" id="2.10.25.10:FF:000122">
    <property type="entry name" value="Protein crumbs homolog 2"/>
    <property type="match status" value="2"/>
</dbReference>
<dbReference type="CDD" id="cd00054">
    <property type="entry name" value="EGF_CA"/>
    <property type="match status" value="4"/>
</dbReference>
<dbReference type="Gene3D" id="2.20.100.10">
    <property type="entry name" value="Thrombospondin type-1 (TSP1) repeat"/>
    <property type="match status" value="1"/>
</dbReference>
<evidence type="ECO:0000259" key="10">
    <source>
        <dbReference type="PROSITE" id="PS50026"/>
    </source>
</evidence>
<keyword evidence="5" id="KW-0732">Signal</keyword>
<feature type="domain" description="Ig-like" evidence="11">
    <location>
        <begin position="326"/>
        <end position="410"/>
    </location>
</feature>
<dbReference type="OrthoDB" id="10036689at2759"/>
<dbReference type="SMART" id="SM00408">
    <property type="entry name" value="IGc2"/>
    <property type="match status" value="1"/>
</dbReference>
<dbReference type="Pfam" id="PF00008">
    <property type="entry name" value="EGF"/>
    <property type="match status" value="4"/>
</dbReference>
<keyword evidence="6" id="KW-0677">Repeat</keyword>
<dbReference type="PRINTS" id="PR00010">
    <property type="entry name" value="EGFBLOOD"/>
</dbReference>
<comment type="subcellular location">
    <subcellularLocation>
        <location evidence="1">Secreted</location>
        <location evidence="1">Extracellular space</location>
        <location evidence="1">Extracellular matrix</location>
    </subcellularLocation>
</comment>
<dbReference type="Pfam" id="PF13927">
    <property type="entry name" value="Ig_3"/>
    <property type="match status" value="1"/>
</dbReference>
<keyword evidence="2" id="KW-0964">Secreted</keyword>
<keyword evidence="7 9" id="KW-1015">Disulfide bond</keyword>
<feature type="disulfide bond" evidence="9">
    <location>
        <begin position="73"/>
        <end position="82"/>
    </location>
</feature>